<feature type="transmembrane region" description="Helical" evidence="1">
    <location>
        <begin position="436"/>
        <end position="454"/>
    </location>
</feature>
<dbReference type="STRING" id="762983.HMPREF9444_00882"/>
<feature type="transmembrane region" description="Helical" evidence="1">
    <location>
        <begin position="466"/>
        <end position="488"/>
    </location>
</feature>
<organism evidence="3 4">
    <name type="scientific">Succinatimonas hippei (strain DSM 22608 / JCM 16073 / KCTC 15190 / YIT 12066)</name>
    <dbReference type="NCBI Taxonomy" id="762983"/>
    <lineage>
        <taxon>Bacteria</taxon>
        <taxon>Pseudomonadati</taxon>
        <taxon>Pseudomonadota</taxon>
        <taxon>Gammaproteobacteria</taxon>
        <taxon>Aeromonadales</taxon>
        <taxon>Succinivibrionaceae</taxon>
        <taxon>Succinatimonas</taxon>
    </lineage>
</organism>
<dbReference type="PANTHER" id="PTHR35342">
    <property type="entry name" value="TRICARBOXYLIC TRANSPORT PROTEIN"/>
    <property type="match status" value="1"/>
</dbReference>
<dbReference type="HOGENOM" id="CLU_022936_2_0_6"/>
<feature type="transmembrane region" description="Helical" evidence="1">
    <location>
        <begin position="59"/>
        <end position="80"/>
    </location>
</feature>
<feature type="transmembrane region" description="Helical" evidence="1">
    <location>
        <begin position="167"/>
        <end position="185"/>
    </location>
</feature>
<protein>
    <submittedName>
        <fullName evidence="3">Tat pathway signal sequence domain protein</fullName>
    </submittedName>
</protein>
<dbReference type="AlphaFoldDB" id="E8LJK3"/>
<dbReference type="Proteomes" id="UP000018458">
    <property type="component" value="Unassembled WGS sequence"/>
</dbReference>
<keyword evidence="1" id="KW-0472">Membrane</keyword>
<feature type="transmembrane region" description="Helical" evidence="1">
    <location>
        <begin position="107"/>
        <end position="134"/>
    </location>
</feature>
<reference evidence="3 4" key="1">
    <citation type="submission" date="2011-01" db="EMBL/GenBank/DDBJ databases">
        <authorList>
            <person name="Weinstock G."/>
            <person name="Sodergren E."/>
            <person name="Clifton S."/>
            <person name="Fulton L."/>
            <person name="Fulton B."/>
            <person name="Courtney L."/>
            <person name="Fronick C."/>
            <person name="Harrison M."/>
            <person name="Strong C."/>
            <person name="Farmer C."/>
            <person name="Delahaunty K."/>
            <person name="Markovic C."/>
            <person name="Hall O."/>
            <person name="Minx P."/>
            <person name="Tomlinson C."/>
            <person name="Mitreva M."/>
            <person name="Hou S."/>
            <person name="Chen J."/>
            <person name="Wollam A."/>
            <person name="Pepin K.H."/>
            <person name="Johnson M."/>
            <person name="Bhonagiri V."/>
            <person name="Zhang X."/>
            <person name="Suruliraj S."/>
            <person name="Warren W."/>
            <person name="Chinwalla A."/>
            <person name="Mardis E.R."/>
            <person name="Wilson R.K."/>
        </authorList>
    </citation>
    <scope>NUCLEOTIDE SEQUENCE [LARGE SCALE GENOMIC DNA]</scope>
    <source>
        <strain evidence="4">DSM 22608 / JCM 16073 / KCTC 15190 / YIT 12066</strain>
    </source>
</reference>
<feature type="domain" description="DUF112" evidence="2">
    <location>
        <begin position="18"/>
        <end position="440"/>
    </location>
</feature>
<feature type="transmembrane region" description="Helical" evidence="1">
    <location>
        <begin position="140"/>
        <end position="160"/>
    </location>
</feature>
<feature type="transmembrane region" description="Helical" evidence="1">
    <location>
        <begin position="200"/>
        <end position="218"/>
    </location>
</feature>
<evidence type="ECO:0000313" key="4">
    <source>
        <dbReference type="Proteomes" id="UP000018458"/>
    </source>
</evidence>
<evidence type="ECO:0000313" key="3">
    <source>
        <dbReference type="EMBL" id="EFY07301.1"/>
    </source>
</evidence>
<evidence type="ECO:0000256" key="1">
    <source>
        <dbReference type="SAM" id="Phobius"/>
    </source>
</evidence>
<feature type="transmembrane region" description="Helical" evidence="1">
    <location>
        <begin position="413"/>
        <end position="429"/>
    </location>
</feature>
<dbReference type="eggNOG" id="COG3333">
    <property type="taxonomic scope" value="Bacteria"/>
</dbReference>
<dbReference type="EMBL" id="AEVO01000042">
    <property type="protein sequence ID" value="EFY07301.1"/>
    <property type="molecule type" value="Genomic_DNA"/>
</dbReference>
<proteinExistence type="predicted"/>
<sequence>MGSDVIQGLMMVMDPLVILFILIGVFIGIIFGSIPGLTATMAIVMFLPLTYTMTPLQGVSTLVALYVGGISGGLISAILLNIPGTPSSIATCFDGRPMAMKGQAGKALGVGVVFSFCGTILGLLVLVLVAPLLASLAIKFGPYEYCTLALLALSLVISLTGRDLVKGLISGLLGVMLATVGLAPIDSAKRFTFGMTELNAGFALLTLLIGLFAITEVIKAAEDVRNPVKAEIESNVKIKGFGFTWKEFIEQKWNMVRSSIIGIVIGILPGIGGAISGMLSYTTAKNQSKHPEKFGTGIADGVVASETANNAGIGGAMIPMLTLGIPGDAATAMLLGGLMVHQIAPGPLIFDKNGPEVFGIFFALGLSAIAILFIELFGIKVFIRVLKVPKYLLMPIIIILCIIGAFGNANRIFDVWCVLIFGVLGYVLLKAKIPHVPMILGFILGPIFELNFRRAFQHAQFEPMGFFSHPIAIFFFVFTIVVVIYSLIRQRKEAKSILVSDEE</sequence>
<dbReference type="Pfam" id="PF01970">
    <property type="entry name" value="TctA"/>
    <property type="match status" value="1"/>
</dbReference>
<gene>
    <name evidence="3" type="ORF">HMPREF9444_00882</name>
</gene>
<comment type="caution">
    <text evidence="3">The sequence shown here is derived from an EMBL/GenBank/DDBJ whole genome shotgun (WGS) entry which is preliminary data.</text>
</comment>
<dbReference type="PANTHER" id="PTHR35342:SF5">
    <property type="entry name" value="TRICARBOXYLIC TRANSPORT PROTEIN"/>
    <property type="match status" value="1"/>
</dbReference>
<feature type="transmembrane region" description="Helical" evidence="1">
    <location>
        <begin position="260"/>
        <end position="281"/>
    </location>
</feature>
<dbReference type="RefSeq" id="WP_009143091.1">
    <property type="nucleotide sequence ID" value="NZ_GL830979.1"/>
</dbReference>
<dbReference type="OrthoDB" id="9781349at2"/>
<feature type="transmembrane region" description="Helical" evidence="1">
    <location>
        <begin position="391"/>
        <end position="407"/>
    </location>
</feature>
<accession>E8LJK3</accession>
<dbReference type="InterPro" id="IPR002823">
    <property type="entry name" value="DUF112_TM"/>
</dbReference>
<keyword evidence="1" id="KW-1133">Transmembrane helix</keyword>
<evidence type="ECO:0000259" key="2">
    <source>
        <dbReference type="Pfam" id="PF01970"/>
    </source>
</evidence>
<keyword evidence="4" id="KW-1185">Reference proteome</keyword>
<feature type="transmembrane region" description="Helical" evidence="1">
    <location>
        <begin position="16"/>
        <end position="47"/>
    </location>
</feature>
<keyword evidence="1" id="KW-0812">Transmembrane</keyword>
<feature type="transmembrane region" description="Helical" evidence="1">
    <location>
        <begin position="357"/>
        <end position="379"/>
    </location>
</feature>
<name>E8LJK3_SUCHY</name>